<feature type="transmembrane region" description="Helical" evidence="2">
    <location>
        <begin position="107"/>
        <end position="129"/>
    </location>
</feature>
<name>A0A5P1E4W0_ASPOF</name>
<dbReference type="AlphaFoldDB" id="A0A5P1E4W0"/>
<sequence>MMKMMMISVSSSLNSPVSFTQRTPSRQSIKNWKKLKKTFGNQAVNINSRRGRGGICRAELAQDVPFAAAIGACVLTSLLSPISHTDSLGGDDDGNSRGAIDSTDARYAVMGIISFIPYFNWMSWVFAWLDSGEQRYLVYAVVYLAPYLRTNLSLSPEESWLPIASIVLCIIHVQLEASMRNGDLNGIQFFGKAVNLFSPSIGSEDDKFESDQKVSNKIKNRKLADLHSTEEDLRDELGDWGTPRKHMHDPHRVKEYSDVDETENRTD</sequence>
<gene>
    <name evidence="3" type="ORF">A4U43_C10F9240</name>
</gene>
<proteinExistence type="predicted"/>
<reference evidence="4" key="1">
    <citation type="journal article" date="2017" name="Nat. Commun.">
        <title>The asparagus genome sheds light on the origin and evolution of a young Y chromosome.</title>
        <authorList>
            <person name="Harkess A."/>
            <person name="Zhou J."/>
            <person name="Xu C."/>
            <person name="Bowers J.E."/>
            <person name="Van der Hulst R."/>
            <person name="Ayyampalayam S."/>
            <person name="Mercati F."/>
            <person name="Riccardi P."/>
            <person name="McKain M.R."/>
            <person name="Kakrana A."/>
            <person name="Tang H."/>
            <person name="Ray J."/>
            <person name="Groenendijk J."/>
            <person name="Arikit S."/>
            <person name="Mathioni S.M."/>
            <person name="Nakano M."/>
            <person name="Shan H."/>
            <person name="Telgmann-Rauber A."/>
            <person name="Kanno A."/>
            <person name="Yue Z."/>
            <person name="Chen H."/>
            <person name="Li W."/>
            <person name="Chen Y."/>
            <person name="Xu X."/>
            <person name="Zhang Y."/>
            <person name="Luo S."/>
            <person name="Chen H."/>
            <person name="Gao J."/>
            <person name="Mao Z."/>
            <person name="Pires J.C."/>
            <person name="Luo M."/>
            <person name="Kudrna D."/>
            <person name="Wing R.A."/>
            <person name="Meyers B.C."/>
            <person name="Yi K."/>
            <person name="Kong H."/>
            <person name="Lavrijsen P."/>
            <person name="Sunseri F."/>
            <person name="Falavigna A."/>
            <person name="Ye Y."/>
            <person name="Leebens-Mack J.H."/>
            <person name="Chen G."/>
        </authorList>
    </citation>
    <scope>NUCLEOTIDE SEQUENCE [LARGE SCALE GENOMIC DNA]</scope>
    <source>
        <strain evidence="4">cv. DH0086</strain>
    </source>
</reference>
<evidence type="ECO:0000256" key="2">
    <source>
        <dbReference type="SAM" id="Phobius"/>
    </source>
</evidence>
<keyword evidence="2" id="KW-0472">Membrane</keyword>
<dbReference type="Proteomes" id="UP000243459">
    <property type="component" value="Chromosome 10"/>
</dbReference>
<feature type="region of interest" description="Disordered" evidence="1">
    <location>
        <begin position="229"/>
        <end position="267"/>
    </location>
</feature>
<feature type="compositionally biased region" description="Basic and acidic residues" evidence="1">
    <location>
        <begin position="250"/>
        <end position="267"/>
    </location>
</feature>
<dbReference type="Gramene" id="ONK56485">
    <property type="protein sequence ID" value="ONK56485"/>
    <property type="gene ID" value="A4U43_C10F9240"/>
</dbReference>
<evidence type="ECO:0000313" key="4">
    <source>
        <dbReference type="Proteomes" id="UP000243459"/>
    </source>
</evidence>
<dbReference type="OrthoDB" id="2014574at2759"/>
<keyword evidence="2" id="KW-0812">Transmembrane</keyword>
<organism evidence="3 4">
    <name type="scientific">Asparagus officinalis</name>
    <name type="common">Garden asparagus</name>
    <dbReference type="NCBI Taxonomy" id="4686"/>
    <lineage>
        <taxon>Eukaryota</taxon>
        <taxon>Viridiplantae</taxon>
        <taxon>Streptophyta</taxon>
        <taxon>Embryophyta</taxon>
        <taxon>Tracheophyta</taxon>
        <taxon>Spermatophyta</taxon>
        <taxon>Magnoliopsida</taxon>
        <taxon>Liliopsida</taxon>
        <taxon>Asparagales</taxon>
        <taxon>Asparagaceae</taxon>
        <taxon>Asparagoideae</taxon>
        <taxon>Asparagus</taxon>
    </lineage>
</organism>
<evidence type="ECO:0000256" key="1">
    <source>
        <dbReference type="SAM" id="MobiDB-lite"/>
    </source>
</evidence>
<evidence type="ECO:0000313" key="3">
    <source>
        <dbReference type="EMBL" id="ONK56485.1"/>
    </source>
</evidence>
<protein>
    <submittedName>
        <fullName evidence="3">Uncharacterized protein</fullName>
    </submittedName>
</protein>
<keyword evidence="4" id="KW-1185">Reference proteome</keyword>
<dbReference type="PANTHER" id="PTHR36804">
    <property type="entry name" value="OSJNBA0013K16.11 PROTEIN"/>
    <property type="match status" value="1"/>
</dbReference>
<dbReference type="PANTHER" id="PTHR36804:SF1">
    <property type="entry name" value="OS04G0585600 PROTEIN"/>
    <property type="match status" value="1"/>
</dbReference>
<keyword evidence="2" id="KW-1133">Transmembrane helix</keyword>
<accession>A0A5P1E4W0</accession>
<dbReference type="EMBL" id="CM007390">
    <property type="protein sequence ID" value="ONK56485.1"/>
    <property type="molecule type" value="Genomic_DNA"/>
</dbReference>